<organism evidence="3 4">
    <name type="scientific">Chryseolinea serpens</name>
    <dbReference type="NCBI Taxonomy" id="947013"/>
    <lineage>
        <taxon>Bacteria</taxon>
        <taxon>Pseudomonadati</taxon>
        <taxon>Bacteroidota</taxon>
        <taxon>Cytophagia</taxon>
        <taxon>Cytophagales</taxon>
        <taxon>Fulvivirgaceae</taxon>
        <taxon>Chryseolinea</taxon>
    </lineage>
</organism>
<feature type="chain" id="PRO_5012047812" description="DUF4271 domain-containing protein" evidence="2">
    <location>
        <begin position="24"/>
        <end position="368"/>
    </location>
</feature>
<dbReference type="STRING" id="947013.SAMN04488109_2553"/>
<evidence type="ECO:0000313" key="4">
    <source>
        <dbReference type="Proteomes" id="UP000184212"/>
    </source>
</evidence>
<feature type="transmembrane region" description="Helical" evidence="1">
    <location>
        <begin position="346"/>
        <end position="367"/>
    </location>
</feature>
<evidence type="ECO:0000313" key="3">
    <source>
        <dbReference type="EMBL" id="SHG93903.1"/>
    </source>
</evidence>
<keyword evidence="2" id="KW-0732">Signal</keyword>
<protein>
    <recommendedName>
        <fullName evidence="5">DUF4271 domain-containing protein</fullName>
    </recommendedName>
</protein>
<name>A0A1M5NY47_9BACT</name>
<dbReference type="Pfam" id="PF14093">
    <property type="entry name" value="DUF4271"/>
    <property type="match status" value="1"/>
</dbReference>
<feature type="transmembrane region" description="Helical" evidence="1">
    <location>
        <begin position="250"/>
        <end position="273"/>
    </location>
</feature>
<evidence type="ECO:0000256" key="1">
    <source>
        <dbReference type="SAM" id="Phobius"/>
    </source>
</evidence>
<dbReference type="AlphaFoldDB" id="A0A1M5NY47"/>
<keyword evidence="4" id="KW-1185">Reference proteome</keyword>
<gene>
    <name evidence="3" type="ORF">SAMN04488109_2553</name>
</gene>
<keyword evidence="1" id="KW-1133">Transmembrane helix</keyword>
<feature type="signal peptide" evidence="2">
    <location>
        <begin position="1"/>
        <end position="23"/>
    </location>
</feature>
<reference evidence="3 4" key="1">
    <citation type="submission" date="2016-11" db="EMBL/GenBank/DDBJ databases">
        <authorList>
            <person name="Jaros S."/>
            <person name="Januszkiewicz K."/>
            <person name="Wedrychowicz H."/>
        </authorList>
    </citation>
    <scope>NUCLEOTIDE SEQUENCE [LARGE SCALE GENOMIC DNA]</scope>
    <source>
        <strain evidence="3 4">DSM 24574</strain>
    </source>
</reference>
<proteinExistence type="predicted"/>
<dbReference type="InterPro" id="IPR025367">
    <property type="entry name" value="DUF4271"/>
</dbReference>
<accession>A0A1M5NY47</accession>
<dbReference type="OrthoDB" id="975088at2"/>
<dbReference type="RefSeq" id="WP_073134201.1">
    <property type="nucleotide sequence ID" value="NZ_FQWQ01000001.1"/>
</dbReference>
<dbReference type="EMBL" id="FQWQ01000001">
    <property type="protein sequence ID" value="SHG93903.1"/>
    <property type="molecule type" value="Genomic_DNA"/>
</dbReference>
<keyword evidence="1" id="KW-0472">Membrane</keyword>
<sequence length="368" mass="41845">MKATSHFLIAALLTLLSATALLGQEYTVLKDLKAEWQVSQDDRFEPFQKKTGEVSTVYFWIEAAKYPGVVLHVSSTEPVSLFVNGQLAAQHSTGLYLKIDSLRKVFHAPVLQVGVHQTRIKEGGLQTTLETVSDAASTAIVPLQFSSFRDFAIVGMMILLTMLVIIIKLNPKLTSDYFSITKIFSMREGEESQVYSRITSSTNVLFYAYSSLMLGYYLIIIFHFLPAHYSAALAFQATTFWEAMLEWTRLSFIVLTLFFLKIVLVYGLAFVFGMREVSGIHFFNWVRLLLGVFGVLTIILFLYFITHGQREGFYVFLLSMMSWLLAGWTILILLKLQRAMGHSMFHLFSYICATELIPFLITIKVLYN</sequence>
<feature type="transmembrane region" description="Helical" evidence="1">
    <location>
        <begin position="312"/>
        <end position="334"/>
    </location>
</feature>
<evidence type="ECO:0000256" key="2">
    <source>
        <dbReference type="SAM" id="SignalP"/>
    </source>
</evidence>
<feature type="transmembrane region" description="Helical" evidence="1">
    <location>
        <begin position="151"/>
        <end position="169"/>
    </location>
</feature>
<dbReference type="Proteomes" id="UP000184212">
    <property type="component" value="Unassembled WGS sequence"/>
</dbReference>
<keyword evidence="1" id="KW-0812">Transmembrane</keyword>
<feature type="transmembrane region" description="Helical" evidence="1">
    <location>
        <begin position="204"/>
        <end position="225"/>
    </location>
</feature>
<feature type="transmembrane region" description="Helical" evidence="1">
    <location>
        <begin position="285"/>
        <end position="306"/>
    </location>
</feature>
<evidence type="ECO:0008006" key="5">
    <source>
        <dbReference type="Google" id="ProtNLM"/>
    </source>
</evidence>